<sequence>MASWADLSFDLVDSIAQRLHSSYATHIRFQVVCKSWRRCLNNNRRTRPQIPWLMLPYKQESTLRRFYCSVDKKPYHLDLLVGKEAEPTVCKGSFGGWSLYVEESSRLQLLNPLSKRLIHLPPLTTFPNVIHHDPNRLHEEYYIVHEHNRNLNYHRLCASFSTTSTSTTADPCVFMAIYGQCERLAFCRIGDENWSPVSTVEEHSFFQDVVFHDGKFYAGRQLMVLECDLHSLQQPQRIPVESPYHRTPIDISFLHRGIQRRRADDDC</sequence>
<evidence type="ECO:0000259" key="1">
    <source>
        <dbReference type="Pfam" id="PF03478"/>
    </source>
</evidence>
<dbReference type="InterPro" id="IPR050942">
    <property type="entry name" value="F-box_BR-signaling"/>
</dbReference>
<organism evidence="2 3">
    <name type="scientific">Linum trigynum</name>
    <dbReference type="NCBI Taxonomy" id="586398"/>
    <lineage>
        <taxon>Eukaryota</taxon>
        <taxon>Viridiplantae</taxon>
        <taxon>Streptophyta</taxon>
        <taxon>Embryophyta</taxon>
        <taxon>Tracheophyta</taxon>
        <taxon>Spermatophyta</taxon>
        <taxon>Magnoliopsida</taxon>
        <taxon>eudicotyledons</taxon>
        <taxon>Gunneridae</taxon>
        <taxon>Pentapetalae</taxon>
        <taxon>rosids</taxon>
        <taxon>fabids</taxon>
        <taxon>Malpighiales</taxon>
        <taxon>Linaceae</taxon>
        <taxon>Linum</taxon>
    </lineage>
</organism>
<dbReference type="InterPro" id="IPR005174">
    <property type="entry name" value="KIB1-4_b-propeller"/>
</dbReference>
<dbReference type="PANTHER" id="PTHR44259">
    <property type="entry name" value="OS07G0183000 PROTEIN-RELATED"/>
    <property type="match status" value="1"/>
</dbReference>
<proteinExistence type="predicted"/>
<protein>
    <recommendedName>
        <fullName evidence="1">KIB1-4 beta-propeller domain-containing protein</fullName>
    </recommendedName>
</protein>
<keyword evidence="3" id="KW-1185">Reference proteome</keyword>
<dbReference type="InterPro" id="IPR036047">
    <property type="entry name" value="F-box-like_dom_sf"/>
</dbReference>
<dbReference type="Pfam" id="PF03478">
    <property type="entry name" value="Beta-prop_KIB1-4"/>
    <property type="match status" value="1"/>
</dbReference>
<evidence type="ECO:0000313" key="2">
    <source>
        <dbReference type="EMBL" id="CAL1396420.1"/>
    </source>
</evidence>
<dbReference type="SUPFAM" id="SSF81383">
    <property type="entry name" value="F-box domain"/>
    <property type="match status" value="1"/>
</dbReference>
<accession>A0AAV2FDS2</accession>
<gene>
    <name evidence="2" type="ORF">LTRI10_LOCUS36790</name>
</gene>
<feature type="domain" description="KIB1-4 beta-propeller" evidence="1">
    <location>
        <begin position="71"/>
        <end position="221"/>
    </location>
</feature>
<dbReference type="EMBL" id="OZ034819">
    <property type="protein sequence ID" value="CAL1396420.1"/>
    <property type="molecule type" value="Genomic_DNA"/>
</dbReference>
<reference evidence="2 3" key="1">
    <citation type="submission" date="2024-04" db="EMBL/GenBank/DDBJ databases">
        <authorList>
            <person name="Fracassetti M."/>
        </authorList>
    </citation>
    <scope>NUCLEOTIDE SEQUENCE [LARGE SCALE GENOMIC DNA]</scope>
</reference>
<name>A0AAV2FDS2_9ROSI</name>
<evidence type="ECO:0000313" key="3">
    <source>
        <dbReference type="Proteomes" id="UP001497516"/>
    </source>
</evidence>
<dbReference type="Proteomes" id="UP001497516">
    <property type="component" value="Chromosome 6"/>
</dbReference>
<dbReference type="AlphaFoldDB" id="A0AAV2FDS2"/>